<evidence type="ECO:0000313" key="3">
    <source>
        <dbReference type="Proteomes" id="UP000824236"/>
    </source>
</evidence>
<accession>A0A9E2KGT5</accession>
<proteinExistence type="predicted"/>
<protein>
    <submittedName>
        <fullName evidence="2">Agmatine deiminase family protein</fullName>
    </submittedName>
</protein>
<dbReference type="GO" id="GO:0004668">
    <property type="term" value="F:protein-arginine deiminase activity"/>
    <property type="evidence" value="ECO:0007669"/>
    <property type="project" value="InterPro"/>
</dbReference>
<evidence type="ECO:0000256" key="1">
    <source>
        <dbReference type="ARBA" id="ARBA00022801"/>
    </source>
</evidence>
<dbReference type="Gene3D" id="3.75.10.10">
    <property type="entry name" value="L-arginine/glycine Amidinotransferase, Chain A"/>
    <property type="match status" value="1"/>
</dbReference>
<comment type="caution">
    <text evidence="2">The sequence shown here is derived from an EMBL/GenBank/DDBJ whole genome shotgun (WGS) entry which is preliminary data.</text>
</comment>
<dbReference type="Proteomes" id="UP000824236">
    <property type="component" value="Unassembled WGS sequence"/>
</dbReference>
<reference evidence="2" key="2">
    <citation type="submission" date="2021-04" db="EMBL/GenBank/DDBJ databases">
        <authorList>
            <person name="Gilroy R."/>
        </authorList>
    </citation>
    <scope>NUCLEOTIDE SEQUENCE</scope>
    <source>
        <strain evidence="2">B3-3758</strain>
    </source>
</reference>
<organism evidence="2 3">
    <name type="scientific">Candidatus Bacteroides intestinipullorum</name>
    <dbReference type="NCBI Taxonomy" id="2838471"/>
    <lineage>
        <taxon>Bacteria</taxon>
        <taxon>Pseudomonadati</taxon>
        <taxon>Bacteroidota</taxon>
        <taxon>Bacteroidia</taxon>
        <taxon>Bacteroidales</taxon>
        <taxon>Bacteroidaceae</taxon>
        <taxon>Bacteroides</taxon>
    </lineage>
</organism>
<dbReference type="PANTHER" id="PTHR31377">
    <property type="entry name" value="AGMATINE DEIMINASE-RELATED"/>
    <property type="match status" value="1"/>
</dbReference>
<reference evidence="2" key="1">
    <citation type="journal article" date="2021" name="PeerJ">
        <title>Extensive microbial diversity within the chicken gut microbiome revealed by metagenomics and culture.</title>
        <authorList>
            <person name="Gilroy R."/>
            <person name="Ravi A."/>
            <person name="Getino M."/>
            <person name="Pursley I."/>
            <person name="Horton D.L."/>
            <person name="Alikhan N.F."/>
            <person name="Baker D."/>
            <person name="Gharbi K."/>
            <person name="Hall N."/>
            <person name="Watson M."/>
            <person name="Adriaenssens E.M."/>
            <person name="Foster-Nyarko E."/>
            <person name="Jarju S."/>
            <person name="Secka A."/>
            <person name="Antonio M."/>
            <person name="Oren A."/>
            <person name="Chaudhuri R.R."/>
            <person name="La Ragione R."/>
            <person name="Hildebrand F."/>
            <person name="Pallen M.J."/>
        </authorList>
    </citation>
    <scope>NUCLEOTIDE SEQUENCE</scope>
    <source>
        <strain evidence="2">B3-3758</strain>
    </source>
</reference>
<dbReference type="EMBL" id="JAHLFO010000089">
    <property type="protein sequence ID" value="MBU3814138.1"/>
    <property type="molecule type" value="Genomic_DNA"/>
</dbReference>
<dbReference type="GO" id="GO:0047632">
    <property type="term" value="F:agmatine deiminase activity"/>
    <property type="evidence" value="ECO:0007669"/>
    <property type="project" value="TreeGrafter"/>
</dbReference>
<dbReference type="Pfam" id="PF04371">
    <property type="entry name" value="PAD_porph"/>
    <property type="match status" value="1"/>
</dbReference>
<dbReference type="GO" id="GO:0009446">
    <property type="term" value="P:putrescine biosynthetic process"/>
    <property type="evidence" value="ECO:0007669"/>
    <property type="project" value="InterPro"/>
</dbReference>
<dbReference type="InterPro" id="IPR007466">
    <property type="entry name" value="Peptidyl-Arg-deiminase_porph"/>
</dbReference>
<gene>
    <name evidence="2" type="ORF">H9791_06450</name>
</gene>
<evidence type="ECO:0000313" key="2">
    <source>
        <dbReference type="EMBL" id="MBU3814138.1"/>
    </source>
</evidence>
<name>A0A9E2KGT5_9BACE</name>
<dbReference type="AlphaFoldDB" id="A0A9E2KGT5"/>
<dbReference type="SUPFAM" id="SSF55909">
    <property type="entry name" value="Pentein"/>
    <property type="match status" value="1"/>
</dbReference>
<keyword evidence="1" id="KW-0378">Hydrolase</keyword>
<dbReference type="PANTHER" id="PTHR31377:SF0">
    <property type="entry name" value="AGMATINE DEIMINASE-RELATED"/>
    <property type="match status" value="1"/>
</dbReference>
<sequence>MKLNHLLMSNSMVNEEYCNKVYFSGLMPERCYKTFKGLEDILARYGVKSELIEGTKDIWCRDYMPVQIMGNRFTLFRYEPDYLLDTDEHKASITDNSLASRYIGTSYLHDCRHIKLDGGNIISGYGKVIMTSKVFEENSHYAPLKLLEQLTRIFGAEIIILPWDANEIYGHTDGIVRIIDEDTVLMTNYAQFDSDMAARFRRILEAHFENVHELSFKAVKPHKYSWAYINWLQTDRVLILPKFGVPEDQKAYDQISRLMPHYKSRIEMVDATDLIRYEGGLNCASWTVYDTPNRDLP</sequence>